<evidence type="ECO:0000256" key="3">
    <source>
        <dbReference type="ARBA" id="ARBA00011738"/>
    </source>
</evidence>
<evidence type="ECO:0000256" key="4">
    <source>
        <dbReference type="ARBA" id="ARBA00012753"/>
    </source>
</evidence>
<dbReference type="Ensembl" id="ENSAMXT00000042487.1">
    <property type="protein sequence ID" value="ENSAMXP00000041892.1"/>
    <property type="gene ID" value="ENSAMXG00000029051.1"/>
</dbReference>
<evidence type="ECO:0000259" key="8">
    <source>
        <dbReference type="Pfam" id="PF00155"/>
    </source>
</evidence>
<dbReference type="PANTHER" id="PTHR11879:SF36">
    <property type="entry name" value="ASPARTATE AMINOTRANSFERASE, CYTOPLASMIC 2"/>
    <property type="match status" value="1"/>
</dbReference>
<dbReference type="InterPro" id="IPR015421">
    <property type="entry name" value="PyrdxlP-dep_Trfase_major"/>
</dbReference>
<dbReference type="Bgee" id="ENSAMXG00000029051">
    <property type="expression patterns" value="Expressed in olfactory epithelium and 5 other cell types or tissues"/>
</dbReference>
<proteinExistence type="inferred from homology"/>
<feature type="domain" description="Aminotransferase class I/classII large" evidence="8">
    <location>
        <begin position="33"/>
        <end position="402"/>
    </location>
</feature>
<dbReference type="GO" id="GO:0006532">
    <property type="term" value="P:aspartate biosynthetic process"/>
    <property type="evidence" value="ECO:0007669"/>
    <property type="project" value="TreeGrafter"/>
</dbReference>
<accession>A0A3B1JHI7</accession>
<dbReference type="InterPro" id="IPR004839">
    <property type="entry name" value="Aminotransferase_I/II_large"/>
</dbReference>
<dbReference type="EC" id="2.6.1.1" evidence="4"/>
<dbReference type="InterPro" id="IPR015422">
    <property type="entry name" value="PyrdxlP-dep_Trfase_small"/>
</dbReference>
<dbReference type="Gene3D" id="3.90.1150.10">
    <property type="entry name" value="Aspartate Aminotransferase, domain 1"/>
    <property type="match status" value="1"/>
</dbReference>
<dbReference type="PANTHER" id="PTHR11879">
    <property type="entry name" value="ASPARTATE AMINOTRANSFERASE"/>
    <property type="match status" value="1"/>
</dbReference>
<dbReference type="FunCoup" id="A0A3B1JHI7">
    <property type="interactions" value="121"/>
</dbReference>
<keyword evidence="5" id="KW-0032">Aminotransferase</keyword>
<evidence type="ECO:0000256" key="5">
    <source>
        <dbReference type="ARBA" id="ARBA00022576"/>
    </source>
</evidence>
<dbReference type="GeneTree" id="ENSGT00950000183082"/>
<dbReference type="STRING" id="7994.ENSAMXP00000041892"/>
<dbReference type="RefSeq" id="XP_007260203.2">
    <property type="nucleotide sequence ID" value="XM_007260141.4"/>
</dbReference>
<reference evidence="9" key="3">
    <citation type="submission" date="2025-08" db="UniProtKB">
        <authorList>
            <consortium name="Ensembl"/>
        </authorList>
    </citation>
    <scope>IDENTIFICATION</scope>
</reference>
<reference evidence="9" key="4">
    <citation type="submission" date="2025-09" db="UniProtKB">
        <authorList>
            <consortium name="Ensembl"/>
        </authorList>
    </citation>
    <scope>IDENTIFICATION</scope>
</reference>
<dbReference type="GO" id="GO:0005829">
    <property type="term" value="C:cytosol"/>
    <property type="evidence" value="ECO:0007669"/>
    <property type="project" value="TreeGrafter"/>
</dbReference>
<dbReference type="InterPro" id="IPR015424">
    <property type="entry name" value="PyrdxlP-dep_Trfase"/>
</dbReference>
<dbReference type="Pfam" id="PF00155">
    <property type="entry name" value="Aminotran_1_2"/>
    <property type="match status" value="1"/>
</dbReference>
<evidence type="ECO:0000313" key="10">
    <source>
        <dbReference type="Proteomes" id="UP000018467"/>
    </source>
</evidence>
<dbReference type="CTD" id="137362"/>
<protein>
    <recommendedName>
        <fullName evidence="4">aspartate transaminase</fullName>
        <ecNumber evidence="4">2.6.1.1</ecNumber>
    </recommendedName>
</protein>
<evidence type="ECO:0000256" key="7">
    <source>
        <dbReference type="ARBA" id="ARBA00022898"/>
    </source>
</evidence>
<dbReference type="GeneID" id="103047857"/>
<keyword evidence="7" id="KW-0663">Pyridoxal phosphate</keyword>
<dbReference type="GO" id="GO:0004069">
    <property type="term" value="F:L-aspartate:2-oxoglutarate aminotransferase activity"/>
    <property type="evidence" value="ECO:0007669"/>
    <property type="project" value="UniProtKB-EC"/>
</dbReference>
<comment type="subunit">
    <text evidence="3">Homodimer.</text>
</comment>
<organism evidence="9 10">
    <name type="scientific">Astyanax mexicanus</name>
    <name type="common">Blind cave fish</name>
    <name type="synonym">Astyanax fasciatus mexicanus</name>
    <dbReference type="NCBI Taxonomy" id="7994"/>
    <lineage>
        <taxon>Eukaryota</taxon>
        <taxon>Metazoa</taxon>
        <taxon>Chordata</taxon>
        <taxon>Craniata</taxon>
        <taxon>Vertebrata</taxon>
        <taxon>Euteleostomi</taxon>
        <taxon>Actinopterygii</taxon>
        <taxon>Neopterygii</taxon>
        <taxon>Teleostei</taxon>
        <taxon>Ostariophysi</taxon>
        <taxon>Characiformes</taxon>
        <taxon>Characoidei</taxon>
        <taxon>Acestrorhamphidae</taxon>
        <taxon>Acestrorhamphinae</taxon>
        <taxon>Astyanax</taxon>
    </lineage>
</organism>
<evidence type="ECO:0000313" key="9">
    <source>
        <dbReference type="Ensembl" id="ENSAMXP00000041892.1"/>
    </source>
</evidence>
<dbReference type="KEGG" id="amex:103047857"/>
<evidence type="ECO:0000256" key="1">
    <source>
        <dbReference type="ARBA" id="ARBA00001933"/>
    </source>
</evidence>
<dbReference type="CDD" id="cd00609">
    <property type="entry name" value="AAT_like"/>
    <property type="match status" value="1"/>
</dbReference>
<dbReference type="SUPFAM" id="SSF53383">
    <property type="entry name" value="PLP-dependent transferases"/>
    <property type="match status" value="1"/>
</dbReference>
<sequence>MSVFSGAVGALSAELKLLAEFRRDSHREKKVFLAGREYVGEDGKTTELPVIWKIKQQIGTDPTLYPEYQPTSGLPEFTRKAVELALGRESRALVENRVVGVQTVGLSGAVRLGAELLKHCYCTSSSWTGPVLLSSPCDESLPSVFEAAGIGNVQHYRYWDSDLRGVCVEKMLEDLEKAPEQSVVVLSASGHFPTGADLSQEDWRRVIDVLVRRQLLPFILLPALGLCSGDVEQDAWVLRHCVSLGLEIMCAQSFSHSFSLYGERVGHLFCVLKDDSNLLALQSQAEKIIRTLWSCPPAGGARVVTTVLTNPAHLVEWQEGLKGMAERCMLMRERLREKMRLLGSPGSWEHLIKPGGLYCCTGLTAQQVQFLVKRRHVYLLPEGCLNISAVNGRNLDYVAESIHLALTSQL</sequence>
<dbReference type="PRINTS" id="PR00799">
    <property type="entry name" value="TRANSAMINASE"/>
</dbReference>
<evidence type="ECO:0000256" key="2">
    <source>
        <dbReference type="ARBA" id="ARBA00007441"/>
    </source>
</evidence>
<comment type="cofactor">
    <cofactor evidence="1">
        <name>pyridoxal 5'-phosphate</name>
        <dbReference type="ChEBI" id="CHEBI:597326"/>
    </cofactor>
</comment>
<reference evidence="10" key="2">
    <citation type="journal article" date="2014" name="Nat. Commun.">
        <title>The cavefish genome reveals candidate genes for eye loss.</title>
        <authorList>
            <person name="McGaugh S.E."/>
            <person name="Gross J.B."/>
            <person name="Aken B."/>
            <person name="Blin M."/>
            <person name="Borowsky R."/>
            <person name="Chalopin D."/>
            <person name="Hinaux H."/>
            <person name="Jeffery W.R."/>
            <person name="Keene A."/>
            <person name="Ma L."/>
            <person name="Minx P."/>
            <person name="Murphy D."/>
            <person name="O'Quin K.E."/>
            <person name="Retaux S."/>
            <person name="Rohner N."/>
            <person name="Searle S.M."/>
            <person name="Stahl B.A."/>
            <person name="Tabin C."/>
            <person name="Volff J.N."/>
            <person name="Yoshizawa M."/>
            <person name="Warren W.C."/>
        </authorList>
    </citation>
    <scope>NUCLEOTIDE SEQUENCE [LARGE SCALE GENOMIC DNA]</scope>
    <source>
        <strain evidence="10">female</strain>
    </source>
</reference>
<reference evidence="10" key="1">
    <citation type="submission" date="2013-03" db="EMBL/GenBank/DDBJ databases">
        <authorList>
            <person name="Jeffery W."/>
            <person name="Warren W."/>
            <person name="Wilson R.K."/>
        </authorList>
    </citation>
    <scope>NUCLEOTIDE SEQUENCE</scope>
    <source>
        <strain evidence="10">female</strain>
    </source>
</reference>
<dbReference type="Proteomes" id="UP000018467">
    <property type="component" value="Unassembled WGS sequence"/>
</dbReference>
<dbReference type="Gene3D" id="3.40.640.10">
    <property type="entry name" value="Type I PLP-dependent aspartate aminotransferase-like (Major domain)"/>
    <property type="match status" value="1"/>
</dbReference>
<dbReference type="AlphaFoldDB" id="A0A3B1JHI7"/>
<keyword evidence="6" id="KW-0808">Transferase</keyword>
<comment type="similarity">
    <text evidence="2">Belongs to the class-I pyridoxal-phosphate-dependent aminotransferase family.</text>
</comment>
<dbReference type="GO" id="GO:0030170">
    <property type="term" value="F:pyridoxal phosphate binding"/>
    <property type="evidence" value="ECO:0007669"/>
    <property type="project" value="InterPro"/>
</dbReference>
<name>A0A3B1JHI7_ASTMX</name>
<dbReference type="InParanoid" id="A0A3B1JHI7"/>
<keyword evidence="10" id="KW-1185">Reference proteome</keyword>
<dbReference type="InterPro" id="IPR000796">
    <property type="entry name" value="Asp_trans"/>
</dbReference>
<evidence type="ECO:0000256" key="6">
    <source>
        <dbReference type="ARBA" id="ARBA00022679"/>
    </source>
</evidence>